<proteinExistence type="predicted"/>
<dbReference type="VEuPathDB" id="FungiDB:CTRG_06057"/>
<gene>
    <name evidence="2" type="ORF">CTRG_06057</name>
</gene>
<feature type="transmembrane region" description="Helical" evidence="1">
    <location>
        <begin position="42"/>
        <end position="63"/>
    </location>
</feature>
<keyword evidence="1" id="KW-0472">Membrane</keyword>
<reference evidence="2 3" key="1">
    <citation type="journal article" date="2009" name="Nature">
        <title>Evolution of pathogenicity and sexual reproduction in eight Candida genomes.</title>
        <authorList>
            <person name="Butler G."/>
            <person name="Rasmussen M.D."/>
            <person name="Lin M.F."/>
            <person name="Santos M.A."/>
            <person name="Sakthikumar S."/>
            <person name="Munro C.A."/>
            <person name="Rheinbay E."/>
            <person name="Grabherr M."/>
            <person name="Forche A."/>
            <person name="Reedy J.L."/>
            <person name="Agrafioti I."/>
            <person name="Arnaud M.B."/>
            <person name="Bates S."/>
            <person name="Brown A.J."/>
            <person name="Brunke S."/>
            <person name="Costanzo M.C."/>
            <person name="Fitzpatrick D.A."/>
            <person name="de Groot P.W."/>
            <person name="Harris D."/>
            <person name="Hoyer L.L."/>
            <person name="Hube B."/>
            <person name="Klis F.M."/>
            <person name="Kodira C."/>
            <person name="Lennard N."/>
            <person name="Logue M.E."/>
            <person name="Martin R."/>
            <person name="Neiman A.M."/>
            <person name="Nikolaou E."/>
            <person name="Quail M.A."/>
            <person name="Quinn J."/>
            <person name="Santos M.C."/>
            <person name="Schmitzberger F.F."/>
            <person name="Sherlock G."/>
            <person name="Shah P."/>
            <person name="Silverstein K.A."/>
            <person name="Skrzypek M.S."/>
            <person name="Soll D."/>
            <person name="Staggs R."/>
            <person name="Stansfield I."/>
            <person name="Stumpf M.P."/>
            <person name="Sudbery P.E."/>
            <person name="Srikantha T."/>
            <person name="Zeng Q."/>
            <person name="Berman J."/>
            <person name="Berriman M."/>
            <person name="Heitman J."/>
            <person name="Gow N.A."/>
            <person name="Lorenz M.C."/>
            <person name="Birren B.W."/>
            <person name="Kellis M."/>
            <person name="Cuomo C.A."/>
        </authorList>
    </citation>
    <scope>NUCLEOTIDE SEQUENCE [LARGE SCALE GENOMIC DNA]</scope>
    <source>
        <strain evidence="3">ATCC MYA-3404 / T1</strain>
    </source>
</reference>
<keyword evidence="1" id="KW-0812">Transmembrane</keyword>
<dbReference type="EMBL" id="GG692405">
    <property type="protein sequence ID" value="EER30273.1"/>
    <property type="molecule type" value="Genomic_DNA"/>
</dbReference>
<dbReference type="AlphaFoldDB" id="C5MJ14"/>
<accession>C5MJ14</accession>
<name>C5MJ14_CANTT</name>
<dbReference type="Proteomes" id="UP000002037">
    <property type="component" value="Unassembled WGS sequence"/>
</dbReference>
<feature type="transmembrane region" description="Helical" evidence="1">
    <location>
        <begin position="75"/>
        <end position="96"/>
    </location>
</feature>
<dbReference type="HOGENOM" id="CLU_1320739_0_0_1"/>
<feature type="transmembrane region" description="Helical" evidence="1">
    <location>
        <begin position="12"/>
        <end position="36"/>
    </location>
</feature>
<keyword evidence="1" id="KW-1133">Transmembrane helix</keyword>
<feature type="transmembrane region" description="Helical" evidence="1">
    <location>
        <begin position="108"/>
        <end position="132"/>
    </location>
</feature>
<dbReference type="GeneID" id="8298706"/>
<sequence>MISIRVSKWIKIIYSVIIRLLQLGWLGGLGSAIGILLLKRGFLFGIFPTILYLLNVIIILYIMIITPIFKIKTNLLFLFMFDFLSFLGNIAFHISSKITLPFFEFTPLAIPGIVFHLASLIPFIIWSFIPMIKSSNNILNMKGKFYYGCVFLRNKKQQTIEDANNIDVTMFDDVVREEEQDVEHNRDKKNPFSDSEIEIGNIKPTISI</sequence>
<evidence type="ECO:0000313" key="3">
    <source>
        <dbReference type="Proteomes" id="UP000002037"/>
    </source>
</evidence>
<protein>
    <submittedName>
        <fullName evidence="2">Uncharacterized protein</fullName>
    </submittedName>
</protein>
<evidence type="ECO:0000313" key="2">
    <source>
        <dbReference type="EMBL" id="EER30273.1"/>
    </source>
</evidence>
<evidence type="ECO:0000256" key="1">
    <source>
        <dbReference type="SAM" id="Phobius"/>
    </source>
</evidence>
<dbReference type="KEGG" id="ctp:CTRG_06057"/>
<dbReference type="RefSeq" id="XP_002546579.1">
    <property type="nucleotide sequence ID" value="XM_002546533.1"/>
</dbReference>
<keyword evidence="3" id="KW-1185">Reference proteome</keyword>
<organism evidence="2 3">
    <name type="scientific">Candida tropicalis (strain ATCC MYA-3404 / T1)</name>
    <name type="common">Yeast</name>
    <dbReference type="NCBI Taxonomy" id="294747"/>
    <lineage>
        <taxon>Eukaryota</taxon>
        <taxon>Fungi</taxon>
        <taxon>Dikarya</taxon>
        <taxon>Ascomycota</taxon>
        <taxon>Saccharomycotina</taxon>
        <taxon>Pichiomycetes</taxon>
        <taxon>Debaryomycetaceae</taxon>
        <taxon>Candida/Lodderomyces clade</taxon>
        <taxon>Candida</taxon>
    </lineage>
</organism>